<reference evidence="2" key="1">
    <citation type="journal article" date="2014" name="Front. Microbiol.">
        <title>High frequency of phylogenetically diverse reductive dehalogenase-homologous genes in deep subseafloor sedimentary metagenomes.</title>
        <authorList>
            <person name="Kawai M."/>
            <person name="Futagami T."/>
            <person name="Toyoda A."/>
            <person name="Takaki Y."/>
            <person name="Nishi S."/>
            <person name="Hori S."/>
            <person name="Arai W."/>
            <person name="Tsubouchi T."/>
            <person name="Morono Y."/>
            <person name="Uchiyama I."/>
            <person name="Ito T."/>
            <person name="Fujiyama A."/>
            <person name="Inagaki F."/>
            <person name="Takami H."/>
        </authorList>
    </citation>
    <scope>NUCLEOTIDE SEQUENCE</scope>
    <source>
        <strain evidence="2">Expedition CK06-06</strain>
    </source>
</reference>
<accession>X1I7L3</accession>
<comment type="caution">
    <text evidence="2">The sequence shown here is derived from an EMBL/GenBank/DDBJ whole genome shotgun (WGS) entry which is preliminary data.</text>
</comment>
<protein>
    <submittedName>
        <fullName evidence="2">Uncharacterized protein</fullName>
    </submittedName>
</protein>
<dbReference type="AlphaFoldDB" id="X1I7L3"/>
<organism evidence="2">
    <name type="scientific">marine sediment metagenome</name>
    <dbReference type="NCBI Taxonomy" id="412755"/>
    <lineage>
        <taxon>unclassified sequences</taxon>
        <taxon>metagenomes</taxon>
        <taxon>ecological metagenomes</taxon>
    </lineage>
</organism>
<feature type="region of interest" description="Disordered" evidence="1">
    <location>
        <begin position="32"/>
        <end position="55"/>
    </location>
</feature>
<proteinExistence type="predicted"/>
<gene>
    <name evidence="2" type="ORF">S03H2_36132</name>
</gene>
<evidence type="ECO:0000313" key="2">
    <source>
        <dbReference type="EMBL" id="GAH53548.1"/>
    </source>
</evidence>
<evidence type="ECO:0000256" key="1">
    <source>
        <dbReference type="SAM" id="MobiDB-lite"/>
    </source>
</evidence>
<dbReference type="EMBL" id="BARU01022156">
    <property type="protein sequence ID" value="GAH53548.1"/>
    <property type="molecule type" value="Genomic_DNA"/>
</dbReference>
<sequence>MGDEILLDDKDFEKACKEAGLSKSLNSYTSKISDQRVSEGIKTFSKNKGNKTDQR</sequence>
<name>X1I7L3_9ZZZZ</name>
<feature type="non-terminal residue" evidence="2">
    <location>
        <position position="55"/>
    </location>
</feature>